<dbReference type="PANTHER" id="PTHR35205">
    <property type="entry name" value="NB-ARC AND TPR DOMAIN PROTEIN"/>
    <property type="match status" value="1"/>
</dbReference>
<gene>
    <name evidence="2" type="ORF">VKT23_016793</name>
</gene>
<evidence type="ECO:0000256" key="1">
    <source>
        <dbReference type="SAM" id="MobiDB-lite"/>
    </source>
</evidence>
<evidence type="ECO:0000313" key="2">
    <source>
        <dbReference type="EMBL" id="KAK7441012.1"/>
    </source>
</evidence>
<dbReference type="EMBL" id="JBANRG010000065">
    <property type="protein sequence ID" value="KAK7441012.1"/>
    <property type="molecule type" value="Genomic_DNA"/>
</dbReference>
<accession>A0ABR1IVK4</accession>
<evidence type="ECO:0008006" key="4">
    <source>
        <dbReference type="Google" id="ProtNLM"/>
    </source>
</evidence>
<proteinExistence type="predicted"/>
<keyword evidence="3" id="KW-1185">Reference proteome</keyword>
<reference evidence="2 3" key="1">
    <citation type="submission" date="2024-01" db="EMBL/GenBank/DDBJ databases">
        <title>A draft genome for the cacao thread blight pathogen Marasmiellus scandens.</title>
        <authorList>
            <person name="Baruah I.K."/>
            <person name="Leung J."/>
            <person name="Bukari Y."/>
            <person name="Amoako-Attah I."/>
            <person name="Meinhardt L.W."/>
            <person name="Bailey B.A."/>
            <person name="Cohen S.P."/>
        </authorList>
    </citation>
    <scope>NUCLEOTIDE SEQUENCE [LARGE SCALE GENOMIC DNA]</scope>
    <source>
        <strain evidence="2 3">GH-19</strain>
    </source>
</reference>
<dbReference type="SUPFAM" id="SSF52540">
    <property type="entry name" value="P-loop containing nucleoside triphosphate hydrolases"/>
    <property type="match status" value="1"/>
</dbReference>
<name>A0ABR1IVK4_9AGAR</name>
<sequence>MAQDNHFVNKILHPFSPRKKHQSFNIAGGIANTTQTSIPGGFSQSPASTSNKPNTSSGNKSWTSNAALILDIMKDIGEILEKVPYVKMGAGIAVKAVKVKEEIDACKEEWKKAEDYLTGINEMMVQFRVDTALLPKQVEDGFWELESCLSQVCNAKKQYQDEGRMKKMLKRGTLKVEATSCVEKIDRVHKVFQTKMGIHTYLSVKELSSALPPLLPMRLDEVLRCPPPSQYFVGRQAMYQKLTKIFNVPVVIVFNKNQDILADFVKYKLKQFSIISLNANSVETFEEAIADKLKAANQFPAKTLIVIENMDLSLKLDHYLPFTYHAPVLITTTHSAISSSEAHMFTLPDSSDQQVQSSIEKALTPGQHIVTLVAKGGTGKTQMVLKFVSEQQSRFSNIWFLDATSEATLTAEFKTLSQAAGIQTDTTEAVQGFLSRAQKEWLLIFDNADTPDLNLGKYIPRCNHGNVIITSRVTSVHQMASPGHCLNFDDLDHLEAVELLLKHAGAEDSGHNKQLASKIVDALGCHALAVSTAAAYIASNATCDLSNYLSCFYHKSKNLLDYRSFSSDNYQHTVLSAFQLSFDQLTPSTQRLLQICSCFHHIAIPIKLFKLATVFAWDDTVPGEKVPASVTEMKEFLSLFTDDKSLDDSINQLAKFSLTTYDPSLQTLTFHAIIHSCTYGPLKSQRP</sequence>
<feature type="region of interest" description="Disordered" evidence="1">
    <location>
        <begin position="35"/>
        <end position="60"/>
    </location>
</feature>
<evidence type="ECO:0000313" key="3">
    <source>
        <dbReference type="Proteomes" id="UP001498398"/>
    </source>
</evidence>
<dbReference type="PANTHER" id="PTHR35205:SF1">
    <property type="entry name" value="ZU5 DOMAIN-CONTAINING PROTEIN"/>
    <property type="match status" value="1"/>
</dbReference>
<comment type="caution">
    <text evidence="2">The sequence shown here is derived from an EMBL/GenBank/DDBJ whole genome shotgun (WGS) entry which is preliminary data.</text>
</comment>
<dbReference type="InterPro" id="IPR027417">
    <property type="entry name" value="P-loop_NTPase"/>
</dbReference>
<dbReference type="Gene3D" id="3.40.50.300">
    <property type="entry name" value="P-loop containing nucleotide triphosphate hydrolases"/>
    <property type="match status" value="1"/>
</dbReference>
<protein>
    <recommendedName>
        <fullName evidence="4">NB-ARC domain-containing protein</fullName>
    </recommendedName>
</protein>
<organism evidence="2 3">
    <name type="scientific">Marasmiellus scandens</name>
    <dbReference type="NCBI Taxonomy" id="2682957"/>
    <lineage>
        <taxon>Eukaryota</taxon>
        <taxon>Fungi</taxon>
        <taxon>Dikarya</taxon>
        <taxon>Basidiomycota</taxon>
        <taxon>Agaricomycotina</taxon>
        <taxon>Agaricomycetes</taxon>
        <taxon>Agaricomycetidae</taxon>
        <taxon>Agaricales</taxon>
        <taxon>Marasmiineae</taxon>
        <taxon>Omphalotaceae</taxon>
        <taxon>Marasmiellus</taxon>
    </lineage>
</organism>
<dbReference type="Proteomes" id="UP001498398">
    <property type="component" value="Unassembled WGS sequence"/>
</dbReference>